<sequence>MAQKVQVILVDDLDGGSADETVTFALDGVTYEIDLTTDNAAQLRDSLSTWTGHARKVARSGAKAARRPSGRAAAGGSSANTIREWARSNGYSVNERGRISAEIRAAYEAAN</sequence>
<keyword evidence="1" id="KW-0238">DNA-binding</keyword>
<name>A0A2A9EAI0_9MICO</name>
<feature type="domain" description="Lsr2 dimerization" evidence="3">
    <location>
        <begin position="1"/>
        <end position="57"/>
    </location>
</feature>
<dbReference type="Gene3D" id="4.10.320.10">
    <property type="entry name" value="E3-binding domain"/>
    <property type="match status" value="1"/>
</dbReference>
<feature type="region of interest" description="Disordered" evidence="2">
    <location>
        <begin position="57"/>
        <end position="79"/>
    </location>
</feature>
<keyword evidence="6" id="KW-1185">Reference proteome</keyword>
<dbReference type="OrthoDB" id="4113332at2"/>
<dbReference type="Gene3D" id="3.30.60.230">
    <property type="entry name" value="Lsr2, dimerization domain"/>
    <property type="match status" value="1"/>
</dbReference>
<feature type="compositionally biased region" description="Basic residues" evidence="2">
    <location>
        <begin position="57"/>
        <end position="69"/>
    </location>
</feature>
<dbReference type="GO" id="GO:0003677">
    <property type="term" value="F:DNA binding"/>
    <property type="evidence" value="ECO:0007669"/>
    <property type="project" value="UniProtKB-KW"/>
</dbReference>
<dbReference type="Proteomes" id="UP000225548">
    <property type="component" value="Unassembled WGS sequence"/>
</dbReference>
<dbReference type="InterPro" id="IPR036625">
    <property type="entry name" value="E3-bd_dom_sf"/>
</dbReference>
<reference evidence="5 6" key="1">
    <citation type="submission" date="2017-10" db="EMBL/GenBank/DDBJ databases">
        <title>Sequencing the genomes of 1000 actinobacteria strains.</title>
        <authorList>
            <person name="Klenk H.-P."/>
        </authorList>
    </citation>
    <scope>NUCLEOTIDE SEQUENCE [LARGE SCALE GENOMIC DNA]</scope>
    <source>
        <strain evidence="5 6">DSM 18966</strain>
    </source>
</reference>
<dbReference type="Pfam" id="PF11774">
    <property type="entry name" value="Lsr2"/>
    <property type="match status" value="1"/>
</dbReference>
<protein>
    <submittedName>
        <fullName evidence="5">Lsr2 protein</fullName>
    </submittedName>
</protein>
<evidence type="ECO:0000256" key="2">
    <source>
        <dbReference type="SAM" id="MobiDB-lite"/>
    </source>
</evidence>
<evidence type="ECO:0000313" key="6">
    <source>
        <dbReference type="Proteomes" id="UP000225548"/>
    </source>
</evidence>
<organism evidence="5 6">
    <name type="scientific">Sanguibacter antarcticus</name>
    <dbReference type="NCBI Taxonomy" id="372484"/>
    <lineage>
        <taxon>Bacteria</taxon>
        <taxon>Bacillati</taxon>
        <taxon>Actinomycetota</taxon>
        <taxon>Actinomycetes</taxon>
        <taxon>Micrococcales</taxon>
        <taxon>Sanguibacteraceae</taxon>
        <taxon>Sanguibacter</taxon>
    </lineage>
</organism>
<feature type="domain" description="Lsr2 DNA-binding" evidence="4">
    <location>
        <begin position="78"/>
        <end position="110"/>
    </location>
</feature>
<dbReference type="InterPro" id="IPR024412">
    <property type="entry name" value="Lsr2_dim_dom"/>
</dbReference>
<feature type="compositionally biased region" description="Low complexity" evidence="2">
    <location>
        <begin position="70"/>
        <end position="79"/>
    </location>
</feature>
<proteinExistence type="predicted"/>
<comment type="caution">
    <text evidence="5">The sequence shown here is derived from an EMBL/GenBank/DDBJ whole genome shotgun (WGS) entry which is preliminary data.</text>
</comment>
<dbReference type="InterPro" id="IPR042261">
    <property type="entry name" value="Lsr2-like_dimerization"/>
</dbReference>
<gene>
    <name evidence="5" type="ORF">ATL42_3204</name>
</gene>
<dbReference type="RefSeq" id="WP_098456173.1">
    <property type="nucleotide sequence ID" value="NZ_PDJG01000001.1"/>
</dbReference>
<evidence type="ECO:0000256" key="1">
    <source>
        <dbReference type="ARBA" id="ARBA00023125"/>
    </source>
</evidence>
<dbReference type="Pfam" id="PF23359">
    <property type="entry name" value="Lsr2_DNA-bd"/>
    <property type="match status" value="1"/>
</dbReference>
<dbReference type="InterPro" id="IPR055370">
    <property type="entry name" value="Lsr2_DNA-bd"/>
</dbReference>
<dbReference type="EMBL" id="PDJG01000001">
    <property type="protein sequence ID" value="PFG35262.1"/>
    <property type="molecule type" value="Genomic_DNA"/>
</dbReference>
<evidence type="ECO:0000313" key="5">
    <source>
        <dbReference type="EMBL" id="PFG35262.1"/>
    </source>
</evidence>
<evidence type="ECO:0000259" key="3">
    <source>
        <dbReference type="Pfam" id="PF11774"/>
    </source>
</evidence>
<accession>A0A2A9EAI0</accession>
<dbReference type="GO" id="GO:0016746">
    <property type="term" value="F:acyltransferase activity"/>
    <property type="evidence" value="ECO:0007669"/>
    <property type="project" value="InterPro"/>
</dbReference>
<dbReference type="AlphaFoldDB" id="A0A2A9EAI0"/>
<evidence type="ECO:0000259" key="4">
    <source>
        <dbReference type="Pfam" id="PF23359"/>
    </source>
</evidence>